<feature type="chain" id="PRO_5042997264" evidence="1">
    <location>
        <begin position="21"/>
        <end position="76"/>
    </location>
</feature>
<evidence type="ECO:0000313" key="3">
    <source>
        <dbReference type="Proteomes" id="UP001344447"/>
    </source>
</evidence>
<dbReference type="Proteomes" id="UP001344447">
    <property type="component" value="Unassembled WGS sequence"/>
</dbReference>
<reference evidence="2 3" key="1">
    <citation type="submission" date="2023-11" db="EMBL/GenBank/DDBJ databases">
        <title>Dfirmibasis_genome.</title>
        <authorList>
            <person name="Edelbroek B."/>
            <person name="Kjellin J."/>
            <person name="Jerlstrom-Hultqvist J."/>
            <person name="Soderbom F."/>
        </authorList>
    </citation>
    <scope>NUCLEOTIDE SEQUENCE [LARGE SCALE GENOMIC DNA]</scope>
    <source>
        <strain evidence="2 3">TNS-C-14</strain>
    </source>
</reference>
<dbReference type="AlphaFoldDB" id="A0AAN7U0J0"/>
<name>A0AAN7U0J0_9MYCE</name>
<protein>
    <submittedName>
        <fullName evidence="2">Uncharacterized protein</fullName>
    </submittedName>
</protein>
<dbReference type="EMBL" id="JAVFKY010000005">
    <property type="protein sequence ID" value="KAK5575895.1"/>
    <property type="molecule type" value="Genomic_DNA"/>
</dbReference>
<sequence>MQKIILVIFLIFSLIFVSYGELQDTTSGKCYMRLDDCEKMKKARDKAIADGSINHMPAQGRQLFDEIYANNCPNTK</sequence>
<organism evidence="2 3">
    <name type="scientific">Dictyostelium firmibasis</name>
    <dbReference type="NCBI Taxonomy" id="79012"/>
    <lineage>
        <taxon>Eukaryota</taxon>
        <taxon>Amoebozoa</taxon>
        <taxon>Evosea</taxon>
        <taxon>Eumycetozoa</taxon>
        <taxon>Dictyostelia</taxon>
        <taxon>Dictyosteliales</taxon>
        <taxon>Dictyosteliaceae</taxon>
        <taxon>Dictyostelium</taxon>
    </lineage>
</organism>
<evidence type="ECO:0000313" key="2">
    <source>
        <dbReference type="EMBL" id="KAK5575895.1"/>
    </source>
</evidence>
<accession>A0AAN7U0J0</accession>
<keyword evidence="3" id="KW-1185">Reference proteome</keyword>
<keyword evidence="1" id="KW-0732">Signal</keyword>
<proteinExistence type="predicted"/>
<evidence type="ECO:0000256" key="1">
    <source>
        <dbReference type="SAM" id="SignalP"/>
    </source>
</evidence>
<feature type="signal peptide" evidence="1">
    <location>
        <begin position="1"/>
        <end position="20"/>
    </location>
</feature>
<gene>
    <name evidence="2" type="ORF">RB653_007030</name>
</gene>
<comment type="caution">
    <text evidence="2">The sequence shown here is derived from an EMBL/GenBank/DDBJ whole genome shotgun (WGS) entry which is preliminary data.</text>
</comment>